<dbReference type="InterPro" id="IPR035093">
    <property type="entry name" value="RelE/ParE_toxin_dom_sf"/>
</dbReference>
<gene>
    <name evidence="3" type="ORF">SAMN05660462_00465</name>
</gene>
<dbReference type="InterPro" id="IPR007712">
    <property type="entry name" value="RelE/ParE_toxin"/>
</dbReference>
<protein>
    <submittedName>
        <fullName evidence="3">mRNA interferase RelE/StbE</fullName>
    </submittedName>
</protein>
<evidence type="ECO:0000256" key="2">
    <source>
        <dbReference type="ARBA" id="ARBA00022649"/>
    </source>
</evidence>
<comment type="similarity">
    <text evidence="1">Belongs to the RelE toxin family.</text>
</comment>
<dbReference type="AlphaFoldDB" id="A0A1H3LAP6"/>
<dbReference type="EMBL" id="FNQE01000003">
    <property type="protein sequence ID" value="SDY61647.1"/>
    <property type="molecule type" value="Genomic_DNA"/>
</dbReference>
<evidence type="ECO:0000313" key="3">
    <source>
        <dbReference type="EMBL" id="SDY61647.1"/>
    </source>
</evidence>
<name>A0A1H3LAP6_9FIRM</name>
<dbReference type="Gene3D" id="3.30.2310.20">
    <property type="entry name" value="RelE-like"/>
    <property type="match status" value="1"/>
</dbReference>
<dbReference type="OrthoDB" id="9805098at2"/>
<evidence type="ECO:0000313" key="4">
    <source>
        <dbReference type="Proteomes" id="UP000198625"/>
    </source>
</evidence>
<dbReference type="RefSeq" id="WP_091726669.1">
    <property type="nucleotide sequence ID" value="NZ_FNQE01000003.1"/>
</dbReference>
<proteinExistence type="inferred from homology"/>
<dbReference type="STRING" id="415015.SAMN05660462_00465"/>
<reference evidence="4" key="1">
    <citation type="submission" date="2016-10" db="EMBL/GenBank/DDBJ databases">
        <authorList>
            <person name="Varghese N."/>
            <person name="Submissions S."/>
        </authorList>
    </citation>
    <scope>NUCLEOTIDE SEQUENCE [LARGE SCALE GENOMIC DNA]</scope>
    <source>
        <strain evidence="4">DSM 21650</strain>
    </source>
</reference>
<dbReference type="PANTHER" id="PTHR35601">
    <property type="entry name" value="TOXIN RELE"/>
    <property type="match status" value="1"/>
</dbReference>
<dbReference type="Proteomes" id="UP000198625">
    <property type="component" value="Unassembled WGS sequence"/>
</dbReference>
<sequence>MKYQVLYTKKAIKQLSKIDVNQRHIILAWIEKNLVGIDNPKIHGKALKGNLRVYWRYRIGDYRIITEINDDEIKIIVVGIGHRKDIYERL</sequence>
<organism evidence="3 4">
    <name type="scientific">Proteiniborus ethanoligenes</name>
    <dbReference type="NCBI Taxonomy" id="415015"/>
    <lineage>
        <taxon>Bacteria</taxon>
        <taxon>Bacillati</taxon>
        <taxon>Bacillota</taxon>
        <taxon>Clostridia</taxon>
        <taxon>Eubacteriales</taxon>
        <taxon>Proteiniborus</taxon>
    </lineage>
</organism>
<keyword evidence="4" id="KW-1185">Reference proteome</keyword>
<evidence type="ECO:0000256" key="1">
    <source>
        <dbReference type="ARBA" id="ARBA00006226"/>
    </source>
</evidence>
<dbReference type="SUPFAM" id="SSF143011">
    <property type="entry name" value="RelE-like"/>
    <property type="match status" value="1"/>
</dbReference>
<keyword evidence="2" id="KW-1277">Toxin-antitoxin system</keyword>
<dbReference type="Pfam" id="PF05016">
    <property type="entry name" value="ParE_toxin"/>
    <property type="match status" value="1"/>
</dbReference>
<accession>A0A1H3LAP6</accession>
<dbReference type="PANTHER" id="PTHR35601:SF1">
    <property type="entry name" value="TOXIN RELE"/>
    <property type="match status" value="1"/>
</dbReference>